<protein>
    <submittedName>
        <fullName evidence="3">Type III-B CRISPR module RAMP protein Cmr1</fullName>
    </submittedName>
</protein>
<accession>A0A2U9IQ59</accession>
<evidence type="ECO:0000256" key="1">
    <source>
        <dbReference type="ARBA" id="ARBA00023118"/>
    </source>
</evidence>
<organism evidence="3 4">
    <name type="scientific">Acidianus sulfidivorans JP7</name>
    <dbReference type="NCBI Taxonomy" id="619593"/>
    <lineage>
        <taxon>Archaea</taxon>
        <taxon>Thermoproteota</taxon>
        <taxon>Thermoprotei</taxon>
        <taxon>Sulfolobales</taxon>
        <taxon>Sulfolobaceae</taxon>
        <taxon>Acidianus</taxon>
    </lineage>
</organism>
<dbReference type="Proteomes" id="UP000248410">
    <property type="component" value="Chromosome"/>
</dbReference>
<dbReference type="InterPro" id="IPR007522">
    <property type="entry name" value="CRISPR-assoc_prot_TM1795"/>
</dbReference>
<dbReference type="AlphaFoldDB" id="A0A2U9IQ59"/>
<sequence length="524" mass="60957">MSYENLGKKLLDKYKVFEGNFESITYYWGGDYEGKTYREMIDKIICRVSESEIVGKLRWFLRTVFARFNANDLNSYEEVDDMINFLGYTKDKKAEKSHYIFRVSNVTCEKLGEKEENQNVTDNELSDKEKRLFDPNNKNALGRAKLMLRNKSEKYYPVKNVRFKLEILRRVSDNKYDFLVVGGTLLTLAYIGIGKAATRGYGRFYPDNVPSDSTYKDLIDKITKGEVKEAFKIYYDTLKEQKKLNKDNDWKKSKIPLAPLDNEIIQVLCKGNLDSVLSIIDRAVQKVSYKGNITDCGKDIHTWVFGLPRQGKLIVEPPKSLPAIKRKNILQNNLKSFENEVIEYLKKHINNGNVINDVRKQLDNIIGKELNSKKEAARGDEIIRNMSRVLNEVANQLPDDKRREFTNIFIKLVTGYITYKENLRRVSPIVLSPVRLENKEYRIAILPFLSAEDFKDLVNDPKYKLTFIGWHHSNKGLRLEREELSNMKNQLDVVSIINNYVTNELCNEINNLCNQQTKQANKQK</sequence>
<dbReference type="GeneID" id="36838624"/>
<feature type="domain" description="CRISPR type III-associated protein" evidence="2">
    <location>
        <begin position="48"/>
        <end position="204"/>
    </location>
</feature>
<dbReference type="GO" id="GO:0051607">
    <property type="term" value="P:defense response to virus"/>
    <property type="evidence" value="ECO:0007669"/>
    <property type="project" value="UniProtKB-KW"/>
</dbReference>
<dbReference type="RefSeq" id="WP_110381006.1">
    <property type="nucleotide sequence ID" value="NZ_CP029288.2"/>
</dbReference>
<dbReference type="OrthoDB" id="44234at2157"/>
<evidence type="ECO:0000259" key="2">
    <source>
        <dbReference type="Pfam" id="PF03787"/>
    </source>
</evidence>
<evidence type="ECO:0000313" key="3">
    <source>
        <dbReference type="EMBL" id="AWR98116.1"/>
    </source>
</evidence>
<dbReference type="InterPro" id="IPR005537">
    <property type="entry name" value="RAMP_III_fam"/>
</dbReference>
<evidence type="ECO:0000313" key="4">
    <source>
        <dbReference type="Proteomes" id="UP000248410"/>
    </source>
</evidence>
<keyword evidence="4" id="KW-1185">Reference proteome</keyword>
<dbReference type="Pfam" id="PF03787">
    <property type="entry name" value="RAMPs"/>
    <property type="match status" value="1"/>
</dbReference>
<gene>
    <name evidence="3" type="primary">cmr1</name>
    <name evidence="3" type="ORF">DFR86_11605</name>
</gene>
<proteinExistence type="predicted"/>
<dbReference type="KEGG" id="asul:DFR86_11605"/>
<dbReference type="EMBL" id="CP029288">
    <property type="protein sequence ID" value="AWR98116.1"/>
    <property type="molecule type" value="Genomic_DNA"/>
</dbReference>
<keyword evidence="1" id="KW-0051">Antiviral defense</keyword>
<dbReference type="NCBIfam" id="TIGR01894">
    <property type="entry name" value="cas_TM1795_cmr1"/>
    <property type="match status" value="1"/>
</dbReference>
<name>A0A2U9IQ59_9CREN</name>
<reference evidence="3 4" key="1">
    <citation type="submission" date="2018-05" db="EMBL/GenBank/DDBJ databases">
        <title>Complete Genome Sequences of Extremely Thermoacidophilic, Metal-Mobilizing Type-Strain Members of the Archaeal Family Sulfolobaceae: Acidianus brierleyi DSM-1651T, Acidianus sulfidivorans DSM-18786T, Metallosphaera hakonensis DSM-7519T, and Metallosphaera prunae DSM-10039T.</title>
        <authorList>
            <person name="Counts J.A."/>
            <person name="Kelly R.M."/>
        </authorList>
    </citation>
    <scope>NUCLEOTIDE SEQUENCE [LARGE SCALE GENOMIC DNA]</scope>
    <source>
        <strain evidence="3 4">JP7</strain>
    </source>
</reference>